<dbReference type="RefSeq" id="WP_010803364.1">
    <property type="nucleotide sequence ID" value="NZ_KE159513.1"/>
</dbReference>
<keyword evidence="2" id="KW-1185">Reference proteome</keyword>
<dbReference type="InterPro" id="IPR053841">
    <property type="entry name" value="MksE"/>
</dbReference>
<evidence type="ECO:0000313" key="2">
    <source>
        <dbReference type="Proteomes" id="UP000014140"/>
    </source>
</evidence>
<dbReference type="AlphaFoldDB" id="S0GKM4"/>
<dbReference type="Proteomes" id="UP000014140">
    <property type="component" value="Unassembled WGS sequence"/>
</dbReference>
<organism evidence="1 2">
    <name type="scientific">Parabacteroides goldsteinii dnLKV18</name>
    <dbReference type="NCBI Taxonomy" id="1235789"/>
    <lineage>
        <taxon>Bacteria</taxon>
        <taxon>Pseudomonadati</taxon>
        <taxon>Bacteroidota</taxon>
        <taxon>Bacteroidia</taxon>
        <taxon>Bacteroidales</taxon>
        <taxon>Tannerellaceae</taxon>
        <taxon>Parabacteroides</taxon>
    </lineage>
</organism>
<dbReference type="EMBL" id="ASSQ01000005">
    <property type="protein sequence ID" value="EOS19101.1"/>
    <property type="molecule type" value="Genomic_DNA"/>
</dbReference>
<dbReference type="HOGENOM" id="CLU_108907_0_0_10"/>
<accession>S0GKM4</accession>
<sequence length="213" mass="25368">MDETQITQKYDFLECEDGAVLFSQLVDALKRGAHIQFEGDKALFLYLNKYVDNLTVYFKRHENITIVPAGSGNEFYYFPLYHPVSRSNYSVERSSLPKEHILIALLLYKAYYIDHNIELTSVKKFVALIRVDMPDLKKHVQRLLVKTKGSKERFTESNDARIDQEVQRAFRNFYKLRWIDLKEDDFTILPAFQRITREFADYINYIDKWLKEE</sequence>
<comment type="caution">
    <text evidence="1">The sequence shown here is derived from an EMBL/GenBank/DDBJ whole genome shotgun (WGS) entry which is preliminary data.</text>
</comment>
<dbReference type="PATRIC" id="fig|1235789.3.peg.1278"/>
<reference evidence="1 2" key="1">
    <citation type="submission" date="2013-04" db="EMBL/GenBank/DDBJ databases">
        <title>The Genome Sequence of Parabacteroides goldsteinii dnLKV18.</title>
        <authorList>
            <consortium name="The Broad Institute Genomics Platform"/>
            <consortium name="The Broad Institute Genome Sequencing Center for Infectious Disease"/>
            <person name="Earl A."/>
            <person name="Xavier R."/>
            <person name="Kuhn K."/>
            <person name="Stappenbeck T."/>
            <person name="Walker B."/>
            <person name="Young S."/>
            <person name="Zeng Q."/>
            <person name="Gargeya S."/>
            <person name="Fitzgerald M."/>
            <person name="Haas B."/>
            <person name="Abouelleil A."/>
            <person name="Allen A.W."/>
            <person name="Alvarado L."/>
            <person name="Arachchi H.M."/>
            <person name="Berlin A.M."/>
            <person name="Chapman S.B."/>
            <person name="Gainer-Dewar J."/>
            <person name="Goldberg J."/>
            <person name="Griggs A."/>
            <person name="Gujja S."/>
            <person name="Hansen M."/>
            <person name="Howarth C."/>
            <person name="Imamovic A."/>
            <person name="Ireland A."/>
            <person name="Larimer J."/>
            <person name="McCowan C."/>
            <person name="Murphy C."/>
            <person name="Pearson M."/>
            <person name="Poon T.W."/>
            <person name="Priest M."/>
            <person name="Roberts A."/>
            <person name="Saif S."/>
            <person name="Shea T."/>
            <person name="Sisk P."/>
            <person name="Sykes S."/>
            <person name="Wortman J."/>
            <person name="Nusbaum C."/>
            <person name="Birren B."/>
        </authorList>
    </citation>
    <scope>NUCLEOTIDE SEQUENCE [LARGE SCALE GENOMIC DNA]</scope>
    <source>
        <strain evidence="2">dnLKV18</strain>
    </source>
</reference>
<dbReference type="Pfam" id="PF21980">
    <property type="entry name" value="MksE"/>
    <property type="match status" value="1"/>
</dbReference>
<name>S0GKM4_9BACT</name>
<proteinExistence type="predicted"/>
<dbReference type="InterPro" id="IPR042038">
    <property type="entry name" value="MukE_N"/>
</dbReference>
<gene>
    <name evidence="1" type="ORF">C803_01265</name>
</gene>
<evidence type="ECO:0000313" key="1">
    <source>
        <dbReference type="EMBL" id="EOS19101.1"/>
    </source>
</evidence>
<protein>
    <submittedName>
        <fullName evidence="1">Uncharacterized protein</fullName>
    </submittedName>
</protein>
<dbReference type="Gene3D" id="1.10.10.2250">
    <property type="match status" value="1"/>
</dbReference>